<gene>
    <name evidence="1" type="ORF">I601_2638</name>
</gene>
<evidence type="ECO:0000313" key="2">
    <source>
        <dbReference type="Proteomes" id="UP000077868"/>
    </source>
</evidence>
<dbReference type="RefSeq" id="WP_068110423.1">
    <property type="nucleotide sequence ID" value="NZ_CP015079.1"/>
</dbReference>
<evidence type="ECO:0000313" key="1">
    <source>
        <dbReference type="EMBL" id="ANH39054.1"/>
    </source>
</evidence>
<dbReference type="STRING" id="1300347.I601_2638"/>
<dbReference type="PATRIC" id="fig|1300347.3.peg.2630"/>
<dbReference type="OrthoDB" id="159886at2"/>
<dbReference type="AlphaFoldDB" id="A0A1A9GLA2"/>
<proteinExistence type="predicted"/>
<dbReference type="InterPro" id="IPR054383">
    <property type="entry name" value="PspAB-like"/>
</dbReference>
<protein>
    <submittedName>
        <fullName evidence="1">Uncharacterized protein</fullName>
    </submittedName>
</protein>
<accession>A0A1A9GLA2</accession>
<dbReference type="Pfam" id="PF22742">
    <property type="entry name" value="PspAB"/>
    <property type="match status" value="1"/>
</dbReference>
<name>A0A1A9GLA2_9ACTN</name>
<sequence length="192" mass="20421">MGFLDSILGRSRPKQADLDALFMVPSAAITLEASLGLRPTGQGAVCYRAAGGAAFAQAESDILSLLRDAPDAPGVTTSHDEFGYTWLVVDDDPDDVAGLCTDLHGVNTTLEAQGFGPGLLCSLVPFVDPAGRRVGLVYLYKQGTFYPFAPQPGGGRQRDTLLEINLRETLTGELPVEQETSRWLAIWGAPGL</sequence>
<dbReference type="Proteomes" id="UP000077868">
    <property type="component" value="Chromosome"/>
</dbReference>
<dbReference type="KEGG" id="ndk:I601_2638"/>
<organism evidence="1 2">
    <name type="scientific">Nocardioides dokdonensis FR1436</name>
    <dbReference type="NCBI Taxonomy" id="1300347"/>
    <lineage>
        <taxon>Bacteria</taxon>
        <taxon>Bacillati</taxon>
        <taxon>Actinomycetota</taxon>
        <taxon>Actinomycetes</taxon>
        <taxon>Propionibacteriales</taxon>
        <taxon>Nocardioidaceae</taxon>
        <taxon>Nocardioides</taxon>
    </lineage>
</organism>
<reference evidence="1 2" key="1">
    <citation type="submission" date="2016-03" db="EMBL/GenBank/DDBJ databases">
        <title>Complete genome sequence of a soil Actinobacterium, Nocardioides dokdonensis FR1436.</title>
        <authorList>
            <person name="Kwon S.-K."/>
            <person name="Kim K."/>
            <person name="Kim J.F."/>
        </authorList>
    </citation>
    <scope>NUCLEOTIDE SEQUENCE [LARGE SCALE GENOMIC DNA]</scope>
    <source>
        <strain evidence="1 2">FR1436</strain>
    </source>
</reference>
<dbReference type="EMBL" id="CP015079">
    <property type="protein sequence ID" value="ANH39054.1"/>
    <property type="molecule type" value="Genomic_DNA"/>
</dbReference>
<keyword evidence="2" id="KW-1185">Reference proteome</keyword>